<accession>A0A388JXD0</accession>
<dbReference type="Gramene" id="GBG62484">
    <property type="protein sequence ID" value="GBG62484"/>
    <property type="gene ID" value="CBR_g30804"/>
</dbReference>
<proteinExistence type="predicted"/>
<feature type="compositionally biased region" description="Low complexity" evidence="1">
    <location>
        <begin position="196"/>
        <end position="207"/>
    </location>
</feature>
<dbReference type="EMBL" id="BFEA01000029">
    <property type="protein sequence ID" value="GBG62484.1"/>
    <property type="molecule type" value="Genomic_DNA"/>
</dbReference>
<dbReference type="InterPro" id="IPR004861">
    <property type="entry name" value="Siw14-like"/>
</dbReference>
<dbReference type="Pfam" id="PF03162">
    <property type="entry name" value="Y_phosphatase2"/>
    <property type="match status" value="1"/>
</dbReference>
<feature type="region of interest" description="Disordered" evidence="1">
    <location>
        <begin position="179"/>
        <end position="235"/>
    </location>
</feature>
<dbReference type="OMA" id="AGIQHFH"/>
<feature type="compositionally biased region" description="Polar residues" evidence="1">
    <location>
        <begin position="212"/>
        <end position="221"/>
    </location>
</feature>
<dbReference type="STRING" id="69332.A0A388JXD0"/>
<reference evidence="2 3" key="1">
    <citation type="journal article" date="2018" name="Cell">
        <title>The Chara Genome: Secondary Complexity and Implications for Plant Terrestrialization.</title>
        <authorList>
            <person name="Nishiyama T."/>
            <person name="Sakayama H."/>
            <person name="Vries J.D."/>
            <person name="Buschmann H."/>
            <person name="Saint-Marcoux D."/>
            <person name="Ullrich K.K."/>
            <person name="Haas F.B."/>
            <person name="Vanderstraeten L."/>
            <person name="Becker D."/>
            <person name="Lang D."/>
            <person name="Vosolsobe S."/>
            <person name="Rombauts S."/>
            <person name="Wilhelmsson P.K.I."/>
            <person name="Janitza P."/>
            <person name="Kern R."/>
            <person name="Heyl A."/>
            <person name="Rumpler F."/>
            <person name="Villalobos L.I.A.C."/>
            <person name="Clay J.M."/>
            <person name="Skokan R."/>
            <person name="Toyoda A."/>
            <person name="Suzuki Y."/>
            <person name="Kagoshima H."/>
            <person name="Schijlen E."/>
            <person name="Tajeshwar N."/>
            <person name="Catarino B."/>
            <person name="Hetherington A.J."/>
            <person name="Saltykova A."/>
            <person name="Bonnot C."/>
            <person name="Breuninger H."/>
            <person name="Symeonidi A."/>
            <person name="Radhakrishnan G.V."/>
            <person name="Van Nieuwerburgh F."/>
            <person name="Deforce D."/>
            <person name="Chang C."/>
            <person name="Karol K.G."/>
            <person name="Hedrich R."/>
            <person name="Ulvskov P."/>
            <person name="Glockner G."/>
            <person name="Delwiche C.F."/>
            <person name="Petrasek J."/>
            <person name="Van de Peer Y."/>
            <person name="Friml J."/>
            <person name="Beilby M."/>
            <person name="Dolan L."/>
            <person name="Kohara Y."/>
            <person name="Sugano S."/>
            <person name="Fujiyama A."/>
            <person name="Delaux P.-M."/>
            <person name="Quint M."/>
            <person name="TheiBen G."/>
            <person name="Hagemann M."/>
            <person name="Harholt J."/>
            <person name="Dunand C."/>
            <person name="Zachgo S."/>
            <person name="Langdale J."/>
            <person name="Maumus F."/>
            <person name="Straeten D.V.D."/>
            <person name="Gould S.B."/>
            <person name="Rensing S.A."/>
        </authorList>
    </citation>
    <scope>NUCLEOTIDE SEQUENCE [LARGE SCALE GENOMIC DNA]</scope>
    <source>
        <strain evidence="2 3">S276</strain>
    </source>
</reference>
<dbReference type="AlphaFoldDB" id="A0A388JXD0"/>
<protein>
    <recommendedName>
        <fullName evidence="4">Tyrosine specific protein phosphatases domain-containing protein</fullName>
    </recommendedName>
</protein>
<dbReference type="FunFam" id="3.90.190.10:FF:000084">
    <property type="entry name" value="Tyrosine phospatase-like protein"/>
    <property type="match status" value="1"/>
</dbReference>
<dbReference type="PANTHER" id="PTHR31126:SF14">
    <property type="entry name" value="TYROSINE-PROTEIN PHOSPHATASE OCA6-RELATED"/>
    <property type="match status" value="1"/>
</dbReference>
<name>A0A388JXD0_CHABU</name>
<gene>
    <name evidence="2" type="ORF">CBR_g30804</name>
</gene>
<dbReference type="GO" id="GO:0016791">
    <property type="term" value="F:phosphatase activity"/>
    <property type="evidence" value="ECO:0007669"/>
    <property type="project" value="TreeGrafter"/>
</dbReference>
<evidence type="ECO:0000313" key="3">
    <source>
        <dbReference type="Proteomes" id="UP000265515"/>
    </source>
</evidence>
<dbReference type="PANTHER" id="PTHR31126">
    <property type="entry name" value="TYROSINE-PROTEIN PHOSPHATASE"/>
    <property type="match status" value="1"/>
</dbReference>
<dbReference type="OrthoDB" id="6375174at2759"/>
<dbReference type="CDD" id="cd17663">
    <property type="entry name" value="PFA-DSP_Oca6"/>
    <property type="match status" value="1"/>
</dbReference>
<evidence type="ECO:0008006" key="4">
    <source>
        <dbReference type="Google" id="ProtNLM"/>
    </source>
</evidence>
<keyword evidence="3" id="KW-1185">Reference proteome</keyword>
<sequence length="235" mass="26884">MTHQLIPPFRYALVEEGFYRGAYPTLKNFRFLRRLHLKTMISLTPEPPSKDLCEFCQAENITSRHFYVEKFQDVVPLSTAKVIQILQIIIRPENLPLYLHCLDGTHVTGVVVMCFRKLQSWNLSSGTAECAKFQKEGEITREESQFVESFRGEIDIPPVIPQWLWQGCRTVRHPTFRLRLLPPPPLPTEKSDDSESSTGSSSQKSEGPNTPRPSNTSTKTGSFYERGFGRPRKAL</sequence>
<organism evidence="2 3">
    <name type="scientific">Chara braunii</name>
    <name type="common">Braun's stonewort</name>
    <dbReference type="NCBI Taxonomy" id="69332"/>
    <lineage>
        <taxon>Eukaryota</taxon>
        <taxon>Viridiplantae</taxon>
        <taxon>Streptophyta</taxon>
        <taxon>Charophyceae</taxon>
        <taxon>Charales</taxon>
        <taxon>Characeae</taxon>
        <taxon>Chara</taxon>
    </lineage>
</organism>
<dbReference type="SUPFAM" id="SSF52799">
    <property type="entry name" value="(Phosphotyrosine protein) phosphatases II"/>
    <property type="match status" value="1"/>
</dbReference>
<dbReference type="InterPro" id="IPR029021">
    <property type="entry name" value="Prot-tyrosine_phosphatase-like"/>
</dbReference>
<dbReference type="Proteomes" id="UP000265515">
    <property type="component" value="Unassembled WGS sequence"/>
</dbReference>
<comment type="caution">
    <text evidence="2">The sequence shown here is derived from an EMBL/GenBank/DDBJ whole genome shotgun (WGS) entry which is preliminary data.</text>
</comment>
<dbReference type="Gene3D" id="3.90.190.10">
    <property type="entry name" value="Protein tyrosine phosphatase superfamily"/>
    <property type="match status" value="1"/>
</dbReference>
<evidence type="ECO:0000313" key="2">
    <source>
        <dbReference type="EMBL" id="GBG62484.1"/>
    </source>
</evidence>
<evidence type="ECO:0000256" key="1">
    <source>
        <dbReference type="SAM" id="MobiDB-lite"/>
    </source>
</evidence>